<proteinExistence type="inferred from homology"/>
<dbReference type="GO" id="GO:0031564">
    <property type="term" value="P:transcription antitermination"/>
    <property type="evidence" value="ECO:0007669"/>
    <property type="project" value="UniProtKB-UniRule"/>
</dbReference>
<dbReference type="InterPro" id="IPR010214">
    <property type="entry name" value="Tscrpt_termin_fac_NusA_C_rpt"/>
</dbReference>
<feature type="domain" description="S1 motif" evidence="8">
    <location>
        <begin position="137"/>
        <end position="201"/>
    </location>
</feature>
<dbReference type="CDD" id="cd04455">
    <property type="entry name" value="S1_NusA"/>
    <property type="match status" value="1"/>
</dbReference>
<dbReference type="SUPFAM" id="SSF69705">
    <property type="entry name" value="Transcription factor NusA, N-terminal domain"/>
    <property type="match status" value="1"/>
</dbReference>
<sequence>MSREVLLLVDALAREKNVGREVVFGALESALASATKKRFKEDSDVRVSIDRMTGDYEAFRRWLVVPDGELEDHDIQIILTEARKQVSDAQVGDYIEEELEPVELGRIGAQAAKQVILQKIRDAEREQIIDDFLARGEPILSGTVKRVDREGAIIESGKVEARLPRDQMIPKENLRVSDRVRAYVDRVNREGRGPQLFLSRTSPEFIKHLFANEVPEIEQGLLEIKAAARDPGVRAKIAVHSNDRRVDPIGTCVGVRGSRVQAVTGELGGERVDIVLWSEDPAQFVIGALAPANVSSIVVDEDKHSMDVVVDEDNLALAIGTGGRNVRLASELTGWQINIMSAEESQAKSEAEQQMIRELFMHKLDVDQDVADILIEEGFTTVEEVAYVPINEMLEIEAFDEDTVNELRDRARNVLLTEAIATEEKIGTTSEDLLSLEGMDRDLAARLADAGVHTRDELAELAVDELTEATGIDEERAKDLIMKARAHWFEDEQQQA</sequence>
<comment type="similarity">
    <text evidence="7">Belongs to the NusA family.</text>
</comment>
<dbReference type="InterPro" id="IPR013735">
    <property type="entry name" value="TF_NusA_N"/>
</dbReference>
<dbReference type="NCBIfam" id="TIGR01954">
    <property type="entry name" value="nusA_Cterm_rpt"/>
    <property type="match status" value="2"/>
</dbReference>
<keyword evidence="1 7" id="KW-0806">Transcription termination</keyword>
<organism evidence="9 10">
    <name type="scientific">Zeimonas arvi</name>
    <dbReference type="NCBI Taxonomy" id="2498847"/>
    <lineage>
        <taxon>Bacteria</taxon>
        <taxon>Pseudomonadati</taxon>
        <taxon>Pseudomonadota</taxon>
        <taxon>Betaproteobacteria</taxon>
        <taxon>Burkholderiales</taxon>
        <taxon>Burkholderiaceae</taxon>
        <taxon>Zeimonas</taxon>
    </lineage>
</organism>
<dbReference type="Pfam" id="PF00575">
    <property type="entry name" value="S1"/>
    <property type="match status" value="1"/>
</dbReference>
<dbReference type="NCBIfam" id="TIGR01953">
    <property type="entry name" value="NusA"/>
    <property type="match status" value="1"/>
</dbReference>
<evidence type="ECO:0000313" key="9">
    <source>
        <dbReference type="EMBL" id="TXL63726.1"/>
    </source>
</evidence>
<dbReference type="InterPro" id="IPR058582">
    <property type="entry name" value="KH_NusA_2nd"/>
</dbReference>
<dbReference type="InterPro" id="IPR010995">
    <property type="entry name" value="DNA_repair_Rad51/TF_NusA_a-hlx"/>
</dbReference>
<dbReference type="CDD" id="cd22529">
    <property type="entry name" value="KH-II_NusA_rpt2"/>
    <property type="match status" value="1"/>
</dbReference>
<keyword evidence="6 7" id="KW-0804">Transcription</keyword>
<dbReference type="AlphaFoldDB" id="A0A5C8NRD3"/>
<keyword evidence="3 7" id="KW-0889">Transcription antitermination</keyword>
<dbReference type="PANTHER" id="PTHR22648">
    <property type="entry name" value="TRANSCRIPTION TERMINATION FACTOR NUSA"/>
    <property type="match status" value="1"/>
</dbReference>
<evidence type="ECO:0000313" key="10">
    <source>
        <dbReference type="Proteomes" id="UP000321548"/>
    </source>
</evidence>
<dbReference type="InterPro" id="IPR009019">
    <property type="entry name" value="KH_sf_prok-type"/>
</dbReference>
<dbReference type="Gene3D" id="1.10.150.20">
    <property type="entry name" value="5' to 3' exonuclease, C-terminal subdomain"/>
    <property type="match status" value="2"/>
</dbReference>
<dbReference type="InterPro" id="IPR036555">
    <property type="entry name" value="NusA_N_sf"/>
</dbReference>
<dbReference type="InterPro" id="IPR004087">
    <property type="entry name" value="KH_dom"/>
</dbReference>
<evidence type="ECO:0000259" key="8">
    <source>
        <dbReference type="PROSITE" id="PS50126"/>
    </source>
</evidence>
<dbReference type="InterPro" id="IPR015946">
    <property type="entry name" value="KH_dom-like_a/b"/>
</dbReference>
<dbReference type="GO" id="GO:0000166">
    <property type="term" value="F:nucleotide binding"/>
    <property type="evidence" value="ECO:0007669"/>
    <property type="project" value="InterPro"/>
</dbReference>
<dbReference type="GO" id="GO:0005829">
    <property type="term" value="C:cytosol"/>
    <property type="evidence" value="ECO:0007669"/>
    <property type="project" value="TreeGrafter"/>
</dbReference>
<dbReference type="PANTHER" id="PTHR22648:SF0">
    <property type="entry name" value="TRANSCRIPTION TERMINATION_ANTITERMINATION PROTEIN NUSA"/>
    <property type="match status" value="1"/>
</dbReference>
<dbReference type="SUPFAM" id="SSF54814">
    <property type="entry name" value="Prokaryotic type KH domain (KH-domain type II)"/>
    <property type="match status" value="2"/>
</dbReference>
<comment type="subunit">
    <text evidence="7">Monomer. Binds directly to the core enzyme of the DNA-dependent RNA polymerase and to nascent RNA.</text>
</comment>
<dbReference type="HAMAP" id="MF_00945_B">
    <property type="entry name" value="NusA_B"/>
    <property type="match status" value="1"/>
</dbReference>
<dbReference type="FunFam" id="3.30.300.20:FF:000005">
    <property type="entry name" value="Transcription termination/antitermination protein NusA"/>
    <property type="match status" value="1"/>
</dbReference>
<dbReference type="SMART" id="SM00322">
    <property type="entry name" value="KH"/>
    <property type="match status" value="2"/>
</dbReference>
<dbReference type="PROSITE" id="PS50084">
    <property type="entry name" value="KH_TYPE_1"/>
    <property type="match status" value="1"/>
</dbReference>
<dbReference type="OrthoDB" id="9807233at2"/>
<dbReference type="InterPro" id="IPR025249">
    <property type="entry name" value="TF_NusA_KH_1st"/>
</dbReference>
<dbReference type="CDD" id="cd02134">
    <property type="entry name" value="KH-II_NusA_rpt1"/>
    <property type="match status" value="1"/>
</dbReference>
<name>A0A5C8NRD3_9BURK</name>
<protein>
    <recommendedName>
        <fullName evidence="7">Transcription termination/antitermination protein NusA</fullName>
    </recommendedName>
</protein>
<dbReference type="Gene3D" id="3.30.1480.10">
    <property type="entry name" value="NusA, N-terminal domain"/>
    <property type="match status" value="1"/>
</dbReference>
<dbReference type="Gene3D" id="2.40.50.140">
    <property type="entry name" value="Nucleic acid-binding proteins"/>
    <property type="match status" value="1"/>
</dbReference>
<dbReference type="PROSITE" id="PS50126">
    <property type="entry name" value="S1"/>
    <property type="match status" value="1"/>
</dbReference>
<comment type="function">
    <text evidence="7">Participates in both transcription termination and antitermination.</text>
</comment>
<comment type="subcellular location">
    <subcellularLocation>
        <location evidence="7">Cytoplasm</location>
    </subcellularLocation>
</comment>
<dbReference type="SMART" id="SM00316">
    <property type="entry name" value="S1"/>
    <property type="match status" value="1"/>
</dbReference>
<reference evidence="9 10" key="1">
    <citation type="submission" date="2019-06" db="EMBL/GenBank/DDBJ databases">
        <title>Quisquiliibacterium sp. nov., isolated from a maize field.</title>
        <authorList>
            <person name="Lin S.-Y."/>
            <person name="Tsai C.-F."/>
            <person name="Young C.-C."/>
        </authorList>
    </citation>
    <scope>NUCLEOTIDE SEQUENCE [LARGE SCALE GENOMIC DNA]</scope>
    <source>
        <strain evidence="9 10">CC-CFT501</strain>
    </source>
</reference>
<dbReference type="RefSeq" id="WP_147705419.1">
    <property type="nucleotide sequence ID" value="NZ_VDUY01000007.1"/>
</dbReference>
<dbReference type="GO" id="GO:0003700">
    <property type="term" value="F:DNA-binding transcription factor activity"/>
    <property type="evidence" value="ECO:0007669"/>
    <property type="project" value="InterPro"/>
</dbReference>
<evidence type="ECO:0000256" key="6">
    <source>
        <dbReference type="ARBA" id="ARBA00023163"/>
    </source>
</evidence>
<dbReference type="GO" id="GO:0003723">
    <property type="term" value="F:RNA binding"/>
    <property type="evidence" value="ECO:0007669"/>
    <property type="project" value="UniProtKB-UniRule"/>
</dbReference>
<keyword evidence="4 7" id="KW-0694">RNA-binding</keyword>
<evidence type="ECO:0000256" key="7">
    <source>
        <dbReference type="HAMAP-Rule" id="MF_00945"/>
    </source>
</evidence>
<dbReference type="FunFam" id="3.30.300.20:FF:000002">
    <property type="entry name" value="Transcription termination/antitermination protein NusA"/>
    <property type="match status" value="1"/>
</dbReference>
<evidence type="ECO:0000256" key="1">
    <source>
        <dbReference type="ARBA" id="ARBA00022472"/>
    </source>
</evidence>
<comment type="caution">
    <text evidence="9">The sequence shown here is derived from an EMBL/GenBank/DDBJ whole genome shotgun (WGS) entry which is preliminary data.</text>
</comment>
<evidence type="ECO:0000256" key="5">
    <source>
        <dbReference type="ARBA" id="ARBA00023015"/>
    </source>
</evidence>
<dbReference type="GO" id="GO:0006353">
    <property type="term" value="P:DNA-templated transcription termination"/>
    <property type="evidence" value="ECO:0007669"/>
    <property type="project" value="UniProtKB-UniRule"/>
</dbReference>
<dbReference type="FunFam" id="1.10.150.20:FF:000018">
    <property type="entry name" value="Transcription termination/antitermination protein NusA"/>
    <property type="match status" value="1"/>
</dbReference>
<dbReference type="Pfam" id="PF14520">
    <property type="entry name" value="HHH_5"/>
    <property type="match status" value="1"/>
</dbReference>
<dbReference type="EMBL" id="VDUY01000007">
    <property type="protein sequence ID" value="TXL63726.1"/>
    <property type="molecule type" value="Genomic_DNA"/>
</dbReference>
<dbReference type="InterPro" id="IPR010213">
    <property type="entry name" value="TF_NusA"/>
</dbReference>
<dbReference type="Gene3D" id="3.30.300.20">
    <property type="match status" value="2"/>
</dbReference>
<dbReference type="Proteomes" id="UP000321548">
    <property type="component" value="Unassembled WGS sequence"/>
</dbReference>
<dbReference type="InterPro" id="IPR003029">
    <property type="entry name" value="S1_domain"/>
</dbReference>
<dbReference type="SUPFAM" id="SSF47794">
    <property type="entry name" value="Rad51 N-terminal domain-like"/>
    <property type="match status" value="2"/>
</dbReference>
<keyword evidence="5 7" id="KW-0805">Transcription regulation</keyword>
<dbReference type="SUPFAM" id="SSF50249">
    <property type="entry name" value="Nucleic acid-binding proteins"/>
    <property type="match status" value="1"/>
</dbReference>
<dbReference type="InterPro" id="IPR012340">
    <property type="entry name" value="NA-bd_OB-fold"/>
</dbReference>
<accession>A0A5C8NRD3</accession>
<dbReference type="Pfam" id="PF26594">
    <property type="entry name" value="KH_NusA_2nd"/>
    <property type="match status" value="1"/>
</dbReference>
<dbReference type="Pfam" id="PF13184">
    <property type="entry name" value="KH_NusA_1st"/>
    <property type="match status" value="1"/>
</dbReference>
<evidence type="ECO:0000256" key="3">
    <source>
        <dbReference type="ARBA" id="ARBA00022814"/>
    </source>
</evidence>
<evidence type="ECO:0000256" key="4">
    <source>
        <dbReference type="ARBA" id="ARBA00022884"/>
    </source>
</evidence>
<gene>
    <name evidence="7 9" type="primary">nusA</name>
    <name evidence="9" type="ORF">FHP08_15570</name>
</gene>
<keyword evidence="2 7" id="KW-0963">Cytoplasm</keyword>
<keyword evidence="10" id="KW-1185">Reference proteome</keyword>
<dbReference type="InterPro" id="IPR030842">
    <property type="entry name" value="TF_NusA_bacterial"/>
</dbReference>
<evidence type="ECO:0000256" key="2">
    <source>
        <dbReference type="ARBA" id="ARBA00022490"/>
    </source>
</evidence>
<dbReference type="Pfam" id="PF08529">
    <property type="entry name" value="NusA_N"/>
    <property type="match status" value="1"/>
</dbReference>